<accession>A0A1Y1XS64</accession>
<dbReference type="STRING" id="1314790.A0A1Y1XS64"/>
<evidence type="ECO:0000256" key="1">
    <source>
        <dbReference type="ARBA" id="ARBA00001936"/>
    </source>
</evidence>
<dbReference type="PANTHER" id="PTHR12271">
    <property type="entry name" value="POLY A POLYMERASE CID PAP -RELATED"/>
    <property type="match status" value="1"/>
</dbReference>
<dbReference type="GO" id="GO:1990817">
    <property type="term" value="F:poly(A) RNA polymerase activity"/>
    <property type="evidence" value="ECO:0007669"/>
    <property type="project" value="UniProtKB-EC"/>
</dbReference>
<dbReference type="CDD" id="cd05402">
    <property type="entry name" value="NT_PAP_TUTase"/>
    <property type="match status" value="1"/>
</dbReference>
<evidence type="ECO:0000256" key="7">
    <source>
        <dbReference type="ARBA" id="ARBA00022679"/>
    </source>
</evidence>
<evidence type="ECO:0000256" key="4">
    <source>
        <dbReference type="ARBA" id="ARBA00008593"/>
    </source>
</evidence>
<dbReference type="AlphaFoldDB" id="A0A1Y1XS64"/>
<protein>
    <recommendedName>
        <fullName evidence="5">polynucleotide adenylyltransferase</fullName>
        <ecNumber evidence="5">2.7.7.19</ecNumber>
    </recommendedName>
</protein>
<dbReference type="EC" id="2.7.7.19" evidence="5"/>
<keyword evidence="7" id="KW-0808">Transferase</keyword>
<comment type="caution">
    <text evidence="12">The sequence shown here is derived from an EMBL/GenBank/DDBJ whole genome shotgun (WGS) entry which is preliminary data.</text>
</comment>
<evidence type="ECO:0000256" key="9">
    <source>
        <dbReference type="ARBA" id="ARBA00022842"/>
    </source>
</evidence>
<dbReference type="InterPro" id="IPR002058">
    <property type="entry name" value="PAP_assoc"/>
</dbReference>
<evidence type="ECO:0000313" key="13">
    <source>
        <dbReference type="Proteomes" id="UP000193498"/>
    </source>
</evidence>
<comment type="cofactor">
    <cofactor evidence="1">
        <name>Mn(2+)</name>
        <dbReference type="ChEBI" id="CHEBI:29035"/>
    </cofactor>
</comment>
<proteinExistence type="inferred from homology"/>
<keyword evidence="8" id="KW-0479">Metal-binding</keyword>
<dbReference type="SUPFAM" id="SSF81301">
    <property type="entry name" value="Nucleotidyltransferase"/>
    <property type="match status" value="1"/>
</dbReference>
<evidence type="ECO:0000256" key="3">
    <source>
        <dbReference type="ARBA" id="ARBA00004496"/>
    </source>
</evidence>
<evidence type="ECO:0000259" key="11">
    <source>
        <dbReference type="Pfam" id="PF22600"/>
    </source>
</evidence>
<evidence type="ECO:0000256" key="5">
    <source>
        <dbReference type="ARBA" id="ARBA00012388"/>
    </source>
</evidence>
<dbReference type="Gene3D" id="3.30.460.10">
    <property type="entry name" value="Beta Polymerase, domain 2"/>
    <property type="match status" value="1"/>
</dbReference>
<dbReference type="InterPro" id="IPR043519">
    <property type="entry name" value="NT_sf"/>
</dbReference>
<dbReference type="OrthoDB" id="2274644at2759"/>
<evidence type="ECO:0000313" key="12">
    <source>
        <dbReference type="EMBL" id="ORX88580.1"/>
    </source>
</evidence>
<gene>
    <name evidence="12" type="ORF">K493DRAFT_410925</name>
</gene>
<dbReference type="SUPFAM" id="SSF81631">
    <property type="entry name" value="PAP/OAS1 substrate-binding domain"/>
    <property type="match status" value="1"/>
</dbReference>
<keyword evidence="9" id="KW-0460">Magnesium</keyword>
<dbReference type="Proteomes" id="UP000193498">
    <property type="component" value="Unassembled WGS sequence"/>
</dbReference>
<comment type="subcellular location">
    <subcellularLocation>
        <location evidence="3">Cytoplasm</location>
    </subcellularLocation>
</comment>
<dbReference type="GO" id="GO:0005737">
    <property type="term" value="C:cytoplasm"/>
    <property type="evidence" value="ECO:0007669"/>
    <property type="project" value="UniProtKB-SubCell"/>
</dbReference>
<evidence type="ECO:0000256" key="6">
    <source>
        <dbReference type="ARBA" id="ARBA00022490"/>
    </source>
</evidence>
<name>A0A1Y1XS64_9FUNG</name>
<sequence>MFGNIESHLEELTFRDPDTVSESTILQDMKALVKRLACTPEEKEKWEILRLQLENLSRRKWRHYTIDAYLFGSTSNTLGATGCDIDICLKVMENGDAIRPGKIQEVIKGIHAELKKERFESCQAILHARVPHLKFYAPDLGWGDVSINTTDSLQKTRLLKSYCELDERIRPVILVIKEWIHQRKINQASLDGGTLNSFCYTLMFIAFMQIKYGLPSLQQVCCLAHASRRKELPYYRAQCKIPMQTWFFDDISSLKELYQPNEDSIAKVLQDFLHFYAYELDYFDQVVSIRVGALIPRKEKNWLLDRSCSNPQAIKLLCVEDPFDLSRNVATSAKPWVVEGIRWEFERAARELHERGLSGMLEKHVPPLDISGFAKQYPWSLYNNEIPLRGSSKSHV</sequence>
<comment type="similarity">
    <text evidence="4">Belongs to the DNA polymerase type-B-like family.</text>
</comment>
<dbReference type="EMBL" id="MCFE01000516">
    <property type="protein sequence ID" value="ORX88580.1"/>
    <property type="molecule type" value="Genomic_DNA"/>
</dbReference>
<keyword evidence="6" id="KW-0963">Cytoplasm</keyword>
<reference evidence="12 13" key="1">
    <citation type="submission" date="2016-07" db="EMBL/GenBank/DDBJ databases">
        <title>Pervasive Adenine N6-methylation of Active Genes in Fungi.</title>
        <authorList>
            <consortium name="DOE Joint Genome Institute"/>
            <person name="Mondo S.J."/>
            <person name="Dannebaum R.O."/>
            <person name="Kuo R.C."/>
            <person name="Labutti K."/>
            <person name="Haridas S."/>
            <person name="Kuo A."/>
            <person name="Salamov A."/>
            <person name="Ahrendt S.R."/>
            <person name="Lipzen A."/>
            <person name="Sullivan W."/>
            <person name="Andreopoulos W.B."/>
            <person name="Clum A."/>
            <person name="Lindquist E."/>
            <person name="Daum C."/>
            <person name="Ramamoorthy G.K."/>
            <person name="Gryganskyi A."/>
            <person name="Culley D."/>
            <person name="Magnuson J.K."/>
            <person name="James T.Y."/>
            <person name="O'Malley M.A."/>
            <person name="Stajich J.E."/>
            <person name="Spatafora J.W."/>
            <person name="Visel A."/>
            <person name="Grigoriev I.V."/>
        </authorList>
    </citation>
    <scope>NUCLEOTIDE SEQUENCE [LARGE SCALE GENOMIC DNA]</scope>
    <source>
        <strain evidence="12 13">CBS 931.73</strain>
    </source>
</reference>
<dbReference type="PANTHER" id="PTHR12271:SF40">
    <property type="entry name" value="POLY(A) RNA POLYMERASE GLD2"/>
    <property type="match status" value="1"/>
</dbReference>
<dbReference type="GO" id="GO:0046872">
    <property type="term" value="F:metal ion binding"/>
    <property type="evidence" value="ECO:0007669"/>
    <property type="project" value="UniProtKB-KW"/>
</dbReference>
<dbReference type="GO" id="GO:0010605">
    <property type="term" value="P:negative regulation of macromolecule metabolic process"/>
    <property type="evidence" value="ECO:0007669"/>
    <property type="project" value="UniProtKB-ARBA"/>
</dbReference>
<dbReference type="Pfam" id="PF22600">
    <property type="entry name" value="MTPAP-like_central"/>
    <property type="match status" value="1"/>
</dbReference>
<feature type="domain" description="Poly(A) RNA polymerase mitochondrial-like central palm" evidence="11">
    <location>
        <begin position="27"/>
        <end position="163"/>
    </location>
</feature>
<dbReference type="InterPro" id="IPR054708">
    <property type="entry name" value="MTPAP-like_central"/>
</dbReference>
<evidence type="ECO:0000259" key="10">
    <source>
        <dbReference type="Pfam" id="PF03828"/>
    </source>
</evidence>
<comment type="cofactor">
    <cofactor evidence="2">
        <name>Mg(2+)</name>
        <dbReference type="ChEBI" id="CHEBI:18420"/>
    </cofactor>
</comment>
<dbReference type="GO" id="GO:0031123">
    <property type="term" value="P:RNA 3'-end processing"/>
    <property type="evidence" value="ECO:0007669"/>
    <property type="project" value="TreeGrafter"/>
</dbReference>
<organism evidence="12 13">
    <name type="scientific">Basidiobolus meristosporus CBS 931.73</name>
    <dbReference type="NCBI Taxonomy" id="1314790"/>
    <lineage>
        <taxon>Eukaryota</taxon>
        <taxon>Fungi</taxon>
        <taxon>Fungi incertae sedis</taxon>
        <taxon>Zoopagomycota</taxon>
        <taxon>Entomophthoromycotina</taxon>
        <taxon>Basidiobolomycetes</taxon>
        <taxon>Basidiobolales</taxon>
        <taxon>Basidiobolaceae</taxon>
        <taxon>Basidiobolus</taxon>
    </lineage>
</organism>
<evidence type="ECO:0000256" key="8">
    <source>
        <dbReference type="ARBA" id="ARBA00022723"/>
    </source>
</evidence>
<dbReference type="Gene3D" id="1.10.1410.10">
    <property type="match status" value="1"/>
</dbReference>
<dbReference type="InParanoid" id="A0A1Y1XS64"/>
<evidence type="ECO:0000256" key="2">
    <source>
        <dbReference type="ARBA" id="ARBA00001946"/>
    </source>
</evidence>
<keyword evidence="13" id="KW-1185">Reference proteome</keyword>
<feature type="domain" description="PAP-associated" evidence="10">
    <location>
        <begin position="264"/>
        <end position="326"/>
    </location>
</feature>
<dbReference type="Pfam" id="PF03828">
    <property type="entry name" value="PAP_assoc"/>
    <property type="match status" value="1"/>
</dbReference>